<dbReference type="PANTHER" id="PTHR42927">
    <property type="entry name" value="HELICASE SUPERFAMILY 1 AND 2 DOMAIN-CONTAINING PROTEIN"/>
    <property type="match status" value="1"/>
</dbReference>
<keyword evidence="3" id="KW-1185">Reference proteome</keyword>
<keyword evidence="2" id="KW-0547">Nucleotide-binding</keyword>
<evidence type="ECO:0000313" key="3">
    <source>
        <dbReference type="Proteomes" id="UP001196565"/>
    </source>
</evidence>
<keyword evidence="2" id="KW-0347">Helicase</keyword>
<dbReference type="SMART" id="SM00487">
    <property type="entry name" value="DEXDc"/>
    <property type="match status" value="1"/>
</dbReference>
<dbReference type="InterPro" id="IPR007409">
    <property type="entry name" value="Restrct_endonuc_type1_HsdR_N"/>
</dbReference>
<dbReference type="Pfam" id="PF18766">
    <property type="entry name" value="SWI2_SNF2"/>
    <property type="match status" value="1"/>
</dbReference>
<evidence type="ECO:0000313" key="2">
    <source>
        <dbReference type="EMBL" id="MBW6398885.1"/>
    </source>
</evidence>
<dbReference type="PANTHER" id="PTHR42927:SF1">
    <property type="entry name" value="HELICASE SUPERFAMILY 1 AND 2 DOMAIN-CONTAINING PROTEIN"/>
    <property type="match status" value="1"/>
</dbReference>
<reference evidence="2 3" key="1">
    <citation type="submission" date="2021-07" db="EMBL/GenBank/DDBJ databases">
        <authorList>
            <person name="So Y."/>
        </authorList>
    </citation>
    <scope>NUCLEOTIDE SEQUENCE [LARGE SCALE GENOMIC DNA]</scope>
    <source>
        <strain evidence="2 3">HJA6</strain>
    </source>
</reference>
<protein>
    <submittedName>
        <fullName evidence="2">DEAD/DEAH box helicase family protein</fullName>
    </submittedName>
</protein>
<dbReference type="InterPro" id="IPR040980">
    <property type="entry name" value="SWI2_SNF2"/>
</dbReference>
<accession>A0ABS7AC52</accession>
<dbReference type="Pfam" id="PF22679">
    <property type="entry name" value="T1R_D3-like"/>
    <property type="match status" value="1"/>
</dbReference>
<dbReference type="Proteomes" id="UP001196565">
    <property type="component" value="Unassembled WGS sequence"/>
</dbReference>
<sequence length="1040" mass="113687">MTGIHKEIAFEDGICAHLAAHGWLYEADAAARYDRQRALFTEDLIAWVQATQPDAWGALAKANGPAAATVLADRLRAALDRQGTLEVLRAGLDVVGLKQRLALCQFRPALAMNDALQARYAANRLRVVRQLRYSVHGENCLDLVLFLNGIPVATVELKSDYTQKVQDAVDQYRFDRLPKAPGKNAAEPLLAFPGGALVHFAVSNSEAQMCTLLAGADSKFLPFNRGHDFGAGNPPNPNGAPTAYLWEQVWQRDGWLEILGRYLVPLKDDKKKLKGWIFPRFHQLDATRKLVAQVLADGPGGKYLIEHSAGSGKTNSIAWTAHFLADLHDAGSKKVFDTVLVVSDRTVLDKQLREAIEGFERTAGVVAVITGDGGAKSGELAEALASGKKIVVCTIQTFPFALKAVRDLSASKGKRFAVIADEAHSSQAGQAAAKLKMTLTAQEQQDLDDGGEASIEDLLAAEMSGRVGQDAGITFVAFTATPKAKTLELFGRRPDPSKPAGKDNLPIAFHTYSMRQAIEEGFILDVLKNYTAYKMAFRLTHAGKEIDEKEVDASEAKKGIMGWVRLHPHNIAARVEIVVEHFRQNVAHLLGGKAKAMVVTAGRKDAVRWMKAMEAYIARKGYAIGLLGAFSGEVNDPETGLEAFTETSLNPGLRGRDIREAFATPEFSILLVANKFQTGFDQPLLCAMYVDRKLGGIQAVQTLSRLNRAYPGKDTTYVVDFVNEPEAVLEAFKQYHTTAALADVSDPNVVLDLRNKLDAMGYYDQYEVERVAKVAINPKATQGDLDAAIGPVSSRLLTKFKQAQQAFRGEPDGSKAQQAAKDEMEALWLFKRDLGSYVRVYEFLGQMFDYGNTEFEKLYLFAKMLLPLLDYGREREGIDLSALKLTHHRMRDLGQQKLNLGGNALAAPLTPVTETGSGQVQDKHKLRLQEIISAINDLFEGEITEGDAVAYVDGVIKTKMLESDLLRSQATANTKEQFTNSPNLGDELMNAIMDAMAAHQVMSKQALNSETIRARMLATLLGPGELWEALRGASGAASTP</sequence>
<comment type="caution">
    <text evidence="2">The sequence shown here is derived from an EMBL/GenBank/DDBJ whole genome shotgun (WGS) entry which is preliminary data.</text>
</comment>
<dbReference type="Pfam" id="PF04313">
    <property type="entry name" value="HSDR_N"/>
    <property type="match status" value="1"/>
</dbReference>
<dbReference type="EMBL" id="JAHYBZ010000004">
    <property type="protein sequence ID" value="MBW6398885.1"/>
    <property type="molecule type" value="Genomic_DNA"/>
</dbReference>
<dbReference type="InterPro" id="IPR055180">
    <property type="entry name" value="HsdR_RecA-like_helicase_dom_2"/>
</dbReference>
<dbReference type="InterPro" id="IPR027417">
    <property type="entry name" value="P-loop_NTPase"/>
</dbReference>
<feature type="domain" description="Helicase ATP-binding" evidence="1">
    <location>
        <begin position="275"/>
        <end position="510"/>
    </location>
</feature>
<dbReference type="InterPro" id="IPR014001">
    <property type="entry name" value="Helicase_ATP-bd"/>
</dbReference>
<proteinExistence type="predicted"/>
<dbReference type="GO" id="GO:0004386">
    <property type="term" value="F:helicase activity"/>
    <property type="evidence" value="ECO:0007669"/>
    <property type="project" value="UniProtKB-KW"/>
</dbReference>
<evidence type="ECO:0000259" key="1">
    <source>
        <dbReference type="SMART" id="SM00487"/>
    </source>
</evidence>
<keyword evidence="2" id="KW-0067">ATP-binding</keyword>
<gene>
    <name evidence="2" type="ORF">KPL78_13560</name>
</gene>
<dbReference type="Gene3D" id="3.90.1570.50">
    <property type="match status" value="1"/>
</dbReference>
<dbReference type="RefSeq" id="WP_219763483.1">
    <property type="nucleotide sequence ID" value="NZ_JAHYBZ010000004.1"/>
</dbReference>
<organism evidence="2 3">
    <name type="scientific">Roseomonas alba</name>
    <dbReference type="NCBI Taxonomy" id="2846776"/>
    <lineage>
        <taxon>Bacteria</taxon>
        <taxon>Pseudomonadati</taxon>
        <taxon>Pseudomonadota</taxon>
        <taxon>Alphaproteobacteria</taxon>
        <taxon>Acetobacterales</taxon>
        <taxon>Roseomonadaceae</taxon>
        <taxon>Roseomonas</taxon>
    </lineage>
</organism>
<dbReference type="SUPFAM" id="SSF52540">
    <property type="entry name" value="P-loop containing nucleoside triphosphate hydrolases"/>
    <property type="match status" value="1"/>
</dbReference>
<keyword evidence="2" id="KW-0378">Hydrolase</keyword>
<dbReference type="Gene3D" id="3.40.50.300">
    <property type="entry name" value="P-loop containing nucleotide triphosphate hydrolases"/>
    <property type="match status" value="2"/>
</dbReference>
<name>A0ABS7AC52_9PROT</name>